<accession>A0A1I5BUU0</accession>
<dbReference type="OrthoDB" id="1121830at2"/>
<reference evidence="2 3" key="1">
    <citation type="submission" date="2016-10" db="EMBL/GenBank/DDBJ databases">
        <authorList>
            <person name="de Groot N.N."/>
        </authorList>
    </citation>
    <scope>NUCLEOTIDE SEQUENCE [LARGE SCALE GENOMIC DNA]</scope>
    <source>
        <strain evidence="2 3">DSM 17794</strain>
    </source>
</reference>
<dbReference type="PANTHER" id="PTHR33408:SF2">
    <property type="entry name" value="TRANSPOSASE DDE DOMAIN-CONTAINING PROTEIN"/>
    <property type="match status" value="1"/>
</dbReference>
<evidence type="ECO:0000259" key="1">
    <source>
        <dbReference type="Pfam" id="PF05598"/>
    </source>
</evidence>
<dbReference type="EMBL" id="FOVL01000017">
    <property type="protein sequence ID" value="SFN78392.1"/>
    <property type="molecule type" value="Genomic_DNA"/>
</dbReference>
<dbReference type="Pfam" id="PF05598">
    <property type="entry name" value="DUF772"/>
    <property type="match status" value="1"/>
</dbReference>
<protein>
    <submittedName>
        <fullName evidence="2">Transposase domain</fullName>
    </submittedName>
</protein>
<gene>
    <name evidence="2" type="ORF">SAMN05660413_02545</name>
</gene>
<sequence length="92" mass="10652">MSSKVVYKTYQQDQLSLLPPSYDDLVPKNHPVRIVNTIIDHIDISALEKSYKGGGTSSYHPRMLLKVVIYAYLRNIYSSRKIEQALRENVHF</sequence>
<dbReference type="RefSeq" id="WP_139220641.1">
    <property type="nucleotide sequence ID" value="NZ_FOVL01000017.1"/>
</dbReference>
<evidence type="ECO:0000313" key="3">
    <source>
        <dbReference type="Proteomes" id="UP000199153"/>
    </source>
</evidence>
<dbReference type="AlphaFoldDB" id="A0A1I5BUU0"/>
<name>A0A1I5BUU0_9FLAO</name>
<feature type="non-terminal residue" evidence="2">
    <location>
        <position position="92"/>
    </location>
</feature>
<dbReference type="Proteomes" id="UP000199153">
    <property type="component" value="Unassembled WGS sequence"/>
</dbReference>
<organism evidence="2 3">
    <name type="scientific">Salegentibacter flavus</name>
    <dbReference type="NCBI Taxonomy" id="287099"/>
    <lineage>
        <taxon>Bacteria</taxon>
        <taxon>Pseudomonadati</taxon>
        <taxon>Bacteroidota</taxon>
        <taxon>Flavobacteriia</taxon>
        <taxon>Flavobacteriales</taxon>
        <taxon>Flavobacteriaceae</taxon>
        <taxon>Salegentibacter</taxon>
    </lineage>
</organism>
<proteinExistence type="predicted"/>
<dbReference type="InterPro" id="IPR008490">
    <property type="entry name" value="Transposase_InsH_N"/>
</dbReference>
<feature type="domain" description="Transposase InsH N-terminal" evidence="1">
    <location>
        <begin position="21"/>
        <end position="92"/>
    </location>
</feature>
<dbReference type="STRING" id="287099.SAMN05660413_02545"/>
<dbReference type="PANTHER" id="PTHR33408">
    <property type="entry name" value="TRANSPOSASE"/>
    <property type="match status" value="1"/>
</dbReference>
<evidence type="ECO:0000313" key="2">
    <source>
        <dbReference type="EMBL" id="SFN78392.1"/>
    </source>
</evidence>
<keyword evidence="3" id="KW-1185">Reference proteome</keyword>